<gene>
    <name evidence="4" type="ORF">PgNI_08703</name>
</gene>
<feature type="chain" id="PRO_5028237848" evidence="2">
    <location>
        <begin position="22"/>
        <end position="117"/>
    </location>
</feature>
<feature type="compositionally biased region" description="Acidic residues" evidence="1">
    <location>
        <begin position="106"/>
        <end position="117"/>
    </location>
</feature>
<dbReference type="KEGG" id="pgri:PgNI_08703"/>
<reference evidence="3 4" key="1">
    <citation type="journal article" date="2019" name="Mol. Biol. Evol.">
        <title>Blast fungal genomes show frequent chromosomal changes, gene gains and losses, and effector gene turnover.</title>
        <authorList>
            <person name="Gomez Luciano L.B."/>
            <person name="Jason Tsai I."/>
            <person name="Chuma I."/>
            <person name="Tosa Y."/>
            <person name="Chen Y.H."/>
            <person name="Li J.Y."/>
            <person name="Li M.Y."/>
            <person name="Jade Lu M.Y."/>
            <person name="Nakayashiki H."/>
            <person name="Li W.H."/>
        </authorList>
    </citation>
    <scope>NUCLEOTIDE SEQUENCE [LARGE SCALE GENOMIC DNA]</scope>
    <source>
        <strain evidence="3 4">NI907</strain>
    </source>
</reference>
<evidence type="ECO:0000313" key="3">
    <source>
        <dbReference type="Proteomes" id="UP000515153"/>
    </source>
</evidence>
<accession>A0A6P8AVV3</accession>
<evidence type="ECO:0000256" key="1">
    <source>
        <dbReference type="SAM" id="MobiDB-lite"/>
    </source>
</evidence>
<sequence length="117" mass="11785">MQIPTVMQLALAGLLASSAAAFQAPQGPTAVACRVAGALAVLAAPVVAVPVADVADSIVARDEAEVEGGDKKKPPKKGGKKKHHHKGKKPHKPKGPKGGKGKPEAEADTEADTEADA</sequence>
<keyword evidence="2" id="KW-0732">Signal</keyword>
<evidence type="ECO:0000256" key="2">
    <source>
        <dbReference type="SAM" id="SignalP"/>
    </source>
</evidence>
<dbReference type="Proteomes" id="UP000515153">
    <property type="component" value="Chromosome V"/>
</dbReference>
<proteinExistence type="predicted"/>
<organism evidence="3 4">
    <name type="scientific">Pyricularia grisea</name>
    <name type="common">Crabgrass-specific blast fungus</name>
    <name type="synonym">Magnaporthe grisea</name>
    <dbReference type="NCBI Taxonomy" id="148305"/>
    <lineage>
        <taxon>Eukaryota</taxon>
        <taxon>Fungi</taxon>
        <taxon>Dikarya</taxon>
        <taxon>Ascomycota</taxon>
        <taxon>Pezizomycotina</taxon>
        <taxon>Sordariomycetes</taxon>
        <taxon>Sordariomycetidae</taxon>
        <taxon>Magnaporthales</taxon>
        <taxon>Pyriculariaceae</taxon>
        <taxon>Pyricularia</taxon>
    </lineage>
</organism>
<dbReference type="RefSeq" id="XP_030979017.1">
    <property type="nucleotide sequence ID" value="XM_031128698.1"/>
</dbReference>
<evidence type="ECO:0000313" key="4">
    <source>
        <dbReference type="RefSeq" id="XP_030979017.1"/>
    </source>
</evidence>
<feature type="signal peptide" evidence="2">
    <location>
        <begin position="1"/>
        <end position="21"/>
    </location>
</feature>
<keyword evidence="3" id="KW-1185">Reference proteome</keyword>
<name>A0A6P8AVV3_PYRGI</name>
<reference evidence="4" key="2">
    <citation type="submission" date="2019-10" db="EMBL/GenBank/DDBJ databases">
        <authorList>
            <consortium name="NCBI Genome Project"/>
        </authorList>
    </citation>
    <scope>NUCLEOTIDE SEQUENCE</scope>
    <source>
        <strain evidence="4">NI907</strain>
    </source>
</reference>
<feature type="compositionally biased region" description="Basic residues" evidence="1">
    <location>
        <begin position="73"/>
        <end position="100"/>
    </location>
</feature>
<feature type="region of interest" description="Disordered" evidence="1">
    <location>
        <begin position="61"/>
        <end position="117"/>
    </location>
</feature>
<dbReference type="AlphaFoldDB" id="A0A6P8AVV3"/>
<reference evidence="4" key="3">
    <citation type="submission" date="2025-08" db="UniProtKB">
        <authorList>
            <consortium name="RefSeq"/>
        </authorList>
    </citation>
    <scope>IDENTIFICATION</scope>
    <source>
        <strain evidence="4">NI907</strain>
    </source>
</reference>
<feature type="compositionally biased region" description="Basic and acidic residues" evidence="1">
    <location>
        <begin position="61"/>
        <end position="72"/>
    </location>
</feature>
<dbReference type="GeneID" id="41963606"/>
<protein>
    <submittedName>
        <fullName evidence="4">Uncharacterized protein</fullName>
    </submittedName>
</protein>